<feature type="domain" description="M23ase beta-sheet core" evidence="1">
    <location>
        <begin position="97"/>
        <end position="195"/>
    </location>
</feature>
<dbReference type="InterPro" id="IPR011055">
    <property type="entry name" value="Dup_hybrid_motif"/>
</dbReference>
<dbReference type="AlphaFoldDB" id="A1ZNI0"/>
<keyword evidence="3" id="KW-1185">Reference proteome</keyword>
<dbReference type="PANTHER" id="PTHR21666:SF270">
    <property type="entry name" value="MUREIN HYDROLASE ACTIVATOR ENVC"/>
    <property type="match status" value="1"/>
</dbReference>
<dbReference type="InterPro" id="IPR016047">
    <property type="entry name" value="M23ase_b-sheet_dom"/>
</dbReference>
<dbReference type="Proteomes" id="UP000004095">
    <property type="component" value="Unassembled WGS sequence"/>
</dbReference>
<evidence type="ECO:0000313" key="2">
    <source>
        <dbReference type="EMBL" id="EAY28091.1"/>
    </source>
</evidence>
<dbReference type="OrthoDB" id="9801052at2"/>
<proteinExistence type="predicted"/>
<dbReference type="Gene3D" id="2.70.70.10">
    <property type="entry name" value="Glucose Permease (Domain IIA)"/>
    <property type="match status" value="1"/>
</dbReference>
<keyword evidence="2" id="KW-0808">Transferase</keyword>
<dbReference type="InterPro" id="IPR050570">
    <property type="entry name" value="Cell_wall_metabolism_enzyme"/>
</dbReference>
<name>A1ZNI0_MICM2</name>
<dbReference type="GO" id="GO:0008483">
    <property type="term" value="F:transaminase activity"/>
    <property type="evidence" value="ECO:0007669"/>
    <property type="project" value="UniProtKB-KW"/>
</dbReference>
<sequence length="231" mass="26380">MTYSRKELIETLKKHQHNFASTVPVDFQKEDFLTFDFSANNPELKNADFSTVKKMDDYVWGKLKEANVRVAAGGYNEERVIYQRGEQYHSTDEVRSIHLGIDIWMPANTPVFAPLEGRVHSFKNNNNFADYGPTIILEHQLEGLTFYTLYGHLSLESLDGKYEDQKVAQGEQIATLGVAEINGSWTPHLHFQLITDMLGKKGDFIGVANKSERDYYLEVCPDPNLVLNIPF</sequence>
<evidence type="ECO:0000313" key="3">
    <source>
        <dbReference type="Proteomes" id="UP000004095"/>
    </source>
</evidence>
<reference evidence="2 3" key="1">
    <citation type="submission" date="2007-01" db="EMBL/GenBank/DDBJ databases">
        <authorList>
            <person name="Haygood M."/>
            <person name="Podell S."/>
            <person name="Anderson C."/>
            <person name="Hopkinson B."/>
            <person name="Roe K."/>
            <person name="Barbeau K."/>
            <person name="Gaasterland T."/>
            <person name="Ferriera S."/>
            <person name="Johnson J."/>
            <person name="Kravitz S."/>
            <person name="Beeson K."/>
            <person name="Sutton G."/>
            <person name="Rogers Y.-H."/>
            <person name="Friedman R."/>
            <person name="Frazier M."/>
            <person name="Venter J.C."/>
        </authorList>
    </citation>
    <scope>NUCLEOTIDE SEQUENCE [LARGE SCALE GENOMIC DNA]</scope>
    <source>
        <strain evidence="2 3">ATCC 23134</strain>
    </source>
</reference>
<keyword evidence="2" id="KW-0032">Aminotransferase</keyword>
<organism evidence="2 3">
    <name type="scientific">Microscilla marina ATCC 23134</name>
    <dbReference type="NCBI Taxonomy" id="313606"/>
    <lineage>
        <taxon>Bacteria</taxon>
        <taxon>Pseudomonadati</taxon>
        <taxon>Bacteroidota</taxon>
        <taxon>Cytophagia</taxon>
        <taxon>Cytophagales</taxon>
        <taxon>Microscillaceae</taxon>
        <taxon>Microscilla</taxon>
    </lineage>
</organism>
<dbReference type="RefSeq" id="WP_004156016.1">
    <property type="nucleotide sequence ID" value="NZ_AAWS01000018.1"/>
</dbReference>
<dbReference type="SUPFAM" id="SSF51261">
    <property type="entry name" value="Duplicated hybrid motif"/>
    <property type="match status" value="1"/>
</dbReference>
<protein>
    <submittedName>
        <fullName evidence="2">Putative enzyme with aminotransferase class-III domain protein</fullName>
        <ecNumber evidence="2">2.6.1.-</ecNumber>
    </submittedName>
</protein>
<accession>A1ZNI0</accession>
<dbReference type="CDD" id="cd12797">
    <property type="entry name" value="M23_peptidase"/>
    <property type="match status" value="1"/>
</dbReference>
<dbReference type="eggNOG" id="COG0739">
    <property type="taxonomic scope" value="Bacteria"/>
</dbReference>
<dbReference type="EC" id="2.6.1.-" evidence="2"/>
<evidence type="ECO:0000259" key="1">
    <source>
        <dbReference type="Pfam" id="PF01551"/>
    </source>
</evidence>
<comment type="caution">
    <text evidence="2">The sequence shown here is derived from an EMBL/GenBank/DDBJ whole genome shotgun (WGS) entry which is preliminary data.</text>
</comment>
<dbReference type="GO" id="GO:0004222">
    <property type="term" value="F:metalloendopeptidase activity"/>
    <property type="evidence" value="ECO:0007669"/>
    <property type="project" value="TreeGrafter"/>
</dbReference>
<gene>
    <name evidence="2" type="ORF">M23134_02201</name>
</gene>
<dbReference type="Pfam" id="PF01551">
    <property type="entry name" value="Peptidase_M23"/>
    <property type="match status" value="1"/>
</dbReference>
<dbReference type="EMBL" id="AAWS01000018">
    <property type="protein sequence ID" value="EAY28091.1"/>
    <property type="molecule type" value="Genomic_DNA"/>
</dbReference>
<dbReference type="PANTHER" id="PTHR21666">
    <property type="entry name" value="PEPTIDASE-RELATED"/>
    <property type="match status" value="1"/>
</dbReference>